<sequence length="445" mass="47321">MSQNNDPLEHEEGQEIDQDSIQAASDTASGQATSQARGAFDLRKGRVRREGKNKLYWQIGAMMAGGIVLLGVVWVIAVGAMHSGATTEVDESQVKGDATLDIPEQDDTGMRRLKEQKVKEMSEAQRLAAAANVSQPKSETKTDAAPSVGVNRVADAGEVGYPSNQEAPPSPRQRKLGNGVVVQAQVSSGSAYNASSMRGTETGTSGMAGGTPVPTALDLLGQENNAPASLDPGYGRASLDQLGGTTFTPGNAVLAPPRKYLLRHNTYTSCVLYTEIITDYPGLIDCRLTEPLYSADGSTVLAEAGDRLTGEQRTEIKPGQARVFTTWTELETASGVRAKLDSLGAGPMGASGTEAWIDNHYKQRFGGAVMLSIIQDSLQILTNRSQKSNSGGYTVNNTENSVQNMADKALENSINMPPTAYILPGTVMSVIVARDIDFSSVYENR</sequence>
<feature type="region of interest" description="Disordered" evidence="6">
    <location>
        <begin position="1"/>
        <end position="44"/>
    </location>
</feature>
<feature type="region of interest" description="Disordered" evidence="6">
    <location>
        <begin position="157"/>
        <end position="176"/>
    </location>
</feature>
<evidence type="ECO:0000256" key="4">
    <source>
        <dbReference type="ARBA" id="ARBA00022989"/>
    </source>
</evidence>
<evidence type="ECO:0000256" key="5">
    <source>
        <dbReference type="ARBA" id="ARBA00023136"/>
    </source>
</evidence>
<evidence type="ECO:0000256" key="2">
    <source>
        <dbReference type="ARBA" id="ARBA00010265"/>
    </source>
</evidence>
<dbReference type="Pfam" id="PF03743">
    <property type="entry name" value="TrbI"/>
    <property type="match status" value="1"/>
</dbReference>
<dbReference type="Gene3D" id="2.40.128.260">
    <property type="entry name" value="Type IV secretion system, VirB10/TraB/TrbI"/>
    <property type="match status" value="2"/>
</dbReference>
<dbReference type="InterPro" id="IPR042217">
    <property type="entry name" value="T4SS_VirB10/TrbI"/>
</dbReference>
<evidence type="ECO:0000256" key="6">
    <source>
        <dbReference type="SAM" id="MobiDB-lite"/>
    </source>
</evidence>
<dbReference type="EMBL" id="PYJM01000012">
    <property type="protein sequence ID" value="PUA41499.1"/>
    <property type="molecule type" value="Genomic_DNA"/>
</dbReference>
<comment type="caution">
    <text evidence="8">The sequence shown here is derived from an EMBL/GenBank/DDBJ whole genome shotgun (WGS) entry which is preliminary data.</text>
</comment>
<name>A0A2T6GBG9_9PSED</name>
<dbReference type="InterPro" id="IPR005498">
    <property type="entry name" value="T4SS_VirB10/TraB/TrbI"/>
</dbReference>
<dbReference type="CDD" id="cd16429">
    <property type="entry name" value="VirB10"/>
    <property type="match status" value="1"/>
</dbReference>
<evidence type="ECO:0000256" key="7">
    <source>
        <dbReference type="SAM" id="Phobius"/>
    </source>
</evidence>
<feature type="transmembrane region" description="Helical" evidence="7">
    <location>
        <begin position="55"/>
        <end position="77"/>
    </location>
</feature>
<evidence type="ECO:0000313" key="9">
    <source>
        <dbReference type="Proteomes" id="UP000244178"/>
    </source>
</evidence>
<proteinExistence type="inferred from homology"/>
<reference evidence="8 9" key="1">
    <citation type="submission" date="2018-03" db="EMBL/GenBank/DDBJ databases">
        <title>Draft genome sequence of the plant growth promoting rhizobacterium Pseudomonas protegens strain BNJ-SS-45 isolated from wheat (Triticum aestivum) rhizosphere.</title>
        <authorList>
            <person name="Bajpai A."/>
            <person name="Shende K."/>
            <person name="Meena N."/>
            <person name="Upadhyayula S.R."/>
            <person name="Suravajhala P."/>
            <person name="Medicherla K.M."/>
            <person name="Johri B.N."/>
        </authorList>
    </citation>
    <scope>NUCLEOTIDE SEQUENCE [LARGE SCALE GENOMIC DNA]</scope>
    <source>
        <strain evidence="8 9">BNJ-SS-45</strain>
    </source>
</reference>
<accession>A0A2T6GBG9</accession>
<evidence type="ECO:0000256" key="1">
    <source>
        <dbReference type="ARBA" id="ARBA00004167"/>
    </source>
</evidence>
<protein>
    <submittedName>
        <fullName evidence="8">Conjugal transfer protein</fullName>
    </submittedName>
</protein>
<evidence type="ECO:0000256" key="3">
    <source>
        <dbReference type="ARBA" id="ARBA00022692"/>
    </source>
</evidence>
<feature type="compositionally biased region" description="Polar residues" evidence="6">
    <location>
        <begin position="19"/>
        <end position="36"/>
    </location>
</feature>
<comment type="similarity">
    <text evidence="2">Belongs to the TrbI/VirB10 family.</text>
</comment>
<dbReference type="AlphaFoldDB" id="A0A2T6GBG9"/>
<keyword evidence="4 7" id="KW-1133">Transmembrane helix</keyword>
<feature type="region of interest" description="Disordered" evidence="6">
    <location>
        <begin position="124"/>
        <end position="149"/>
    </location>
</feature>
<keyword evidence="5 7" id="KW-0472">Membrane</keyword>
<evidence type="ECO:0000313" key="8">
    <source>
        <dbReference type="EMBL" id="PUA41499.1"/>
    </source>
</evidence>
<organism evidence="8 9">
    <name type="scientific">Pseudomonas protegens</name>
    <dbReference type="NCBI Taxonomy" id="380021"/>
    <lineage>
        <taxon>Bacteria</taxon>
        <taxon>Pseudomonadati</taxon>
        <taxon>Pseudomonadota</taxon>
        <taxon>Gammaproteobacteria</taxon>
        <taxon>Pseudomonadales</taxon>
        <taxon>Pseudomonadaceae</taxon>
        <taxon>Pseudomonas</taxon>
    </lineage>
</organism>
<dbReference type="GO" id="GO:0016020">
    <property type="term" value="C:membrane"/>
    <property type="evidence" value="ECO:0007669"/>
    <property type="project" value="UniProtKB-SubCell"/>
</dbReference>
<feature type="region of interest" description="Disordered" evidence="6">
    <location>
        <begin position="86"/>
        <end position="109"/>
    </location>
</feature>
<comment type="subcellular location">
    <subcellularLocation>
        <location evidence="1">Membrane</location>
        <topology evidence="1">Single-pass membrane protein</topology>
    </subcellularLocation>
</comment>
<dbReference type="RefSeq" id="WP_108546402.1">
    <property type="nucleotide sequence ID" value="NZ_PYJM01000012.1"/>
</dbReference>
<keyword evidence="3 7" id="KW-0812">Transmembrane</keyword>
<gene>
    <name evidence="8" type="ORF">C5U62_31530</name>
</gene>
<dbReference type="Proteomes" id="UP000244178">
    <property type="component" value="Unassembled WGS sequence"/>
</dbReference>